<keyword evidence="2" id="KW-1185">Reference proteome</keyword>
<dbReference type="STRING" id="1344003.SAMN05445060_1038"/>
<dbReference type="SUPFAM" id="SSF52777">
    <property type="entry name" value="CoA-dependent acyltransferases"/>
    <property type="match status" value="2"/>
</dbReference>
<organism evidence="1 2">
    <name type="scientific">Williamsia sterculiae</name>
    <dbReference type="NCBI Taxonomy" id="1344003"/>
    <lineage>
        <taxon>Bacteria</taxon>
        <taxon>Bacillati</taxon>
        <taxon>Actinomycetota</taxon>
        <taxon>Actinomycetes</taxon>
        <taxon>Mycobacteriales</taxon>
        <taxon>Nocardiaceae</taxon>
        <taxon>Williamsia</taxon>
    </lineage>
</organism>
<dbReference type="Gene3D" id="3.30.559.10">
    <property type="entry name" value="Chloramphenicol acetyltransferase-like domain"/>
    <property type="match status" value="1"/>
</dbReference>
<dbReference type="AlphaFoldDB" id="A0A1N7DZH8"/>
<dbReference type="RefSeq" id="WP_076477122.1">
    <property type="nucleotide sequence ID" value="NZ_FTNT01000002.1"/>
</dbReference>
<proteinExistence type="predicted"/>
<dbReference type="EMBL" id="FTNT01000002">
    <property type="protein sequence ID" value="SIR81208.1"/>
    <property type="molecule type" value="Genomic_DNA"/>
</dbReference>
<name>A0A1N7DZH8_9NOCA</name>
<accession>A0A1N7DZH8</accession>
<dbReference type="OrthoDB" id="9789603at2"/>
<evidence type="ECO:0000313" key="2">
    <source>
        <dbReference type="Proteomes" id="UP000186218"/>
    </source>
</evidence>
<evidence type="ECO:0000313" key="1">
    <source>
        <dbReference type="EMBL" id="SIR81208.1"/>
    </source>
</evidence>
<dbReference type="Proteomes" id="UP000186218">
    <property type="component" value="Unassembled WGS sequence"/>
</dbReference>
<reference evidence="1 2" key="1">
    <citation type="submission" date="2017-01" db="EMBL/GenBank/DDBJ databases">
        <authorList>
            <person name="Mah S.A."/>
            <person name="Swanson W.J."/>
            <person name="Moy G.W."/>
            <person name="Vacquier V.D."/>
        </authorList>
    </citation>
    <scope>NUCLEOTIDE SEQUENCE [LARGE SCALE GENOMIC DNA]</scope>
    <source>
        <strain evidence="1 2">CPCC 203464</strain>
    </source>
</reference>
<protein>
    <submittedName>
        <fullName evidence="1">Condensation domain-containing protein</fullName>
    </submittedName>
</protein>
<gene>
    <name evidence="1" type="ORF">SAMN05445060_1038</name>
</gene>
<dbReference type="Gene3D" id="3.30.559.30">
    <property type="entry name" value="Nonribosomal peptide synthetase, condensation domain"/>
    <property type="match status" value="1"/>
</dbReference>
<dbReference type="InterPro" id="IPR023213">
    <property type="entry name" value="CAT-like_dom_sf"/>
</dbReference>
<sequence>MRLTTLDNLDVGAGRLYRWPVRIDGDGEAHPVGPSENERFHLDAVAAGGSGWLAVTFEIDSGELPILRAAFEAVLRHHEVLRAWFVLDDGVPQRRLCPPSALTVHEPTAVDVPDPDGAKARIGDAVIGGCSALTPGSHLLAAVDHGATSTVVCAFDHCYIDAHSLAVIVEDVRTACAGDPLTAAGGFLDQQADVAVADEPAEDDPRVVAWGDFLAAADWTIPQYPLDLGVAPGEFAPARIRVDTVLSAAEAWALTTPATDLAGPIRCYPALLAALAVATRRLGGPSRLPLVIPVHTRRDDRWSRSVGWFVANAPLILTGGCDGVADPCVDPARAVEYAVRSATETLHDALPLGEVELSTVYRTFGHRLRKPRHDVFMVSYLDYRRFDLPERLDAHHVSSDGRADTLQMWFWRDHTGVHLRTRHPDTPTARSVVTAVVDDLIDLVRGLAVSPTERAVPDRVGTDATPAGHRAG</sequence>